<feature type="compositionally biased region" description="Basic and acidic residues" evidence="1">
    <location>
        <begin position="32"/>
        <end position="46"/>
    </location>
</feature>
<dbReference type="RefSeq" id="WP_166229631.1">
    <property type="nucleotide sequence ID" value="NZ_CP049989.1"/>
</dbReference>
<evidence type="ECO:0000313" key="2">
    <source>
        <dbReference type="EMBL" id="QIM54041.1"/>
    </source>
</evidence>
<reference evidence="2 3" key="1">
    <citation type="submission" date="2020-03" db="EMBL/GenBank/DDBJ databases">
        <title>Hydrogenophaga sp. nov. isolated from cyanobacterial mat.</title>
        <authorList>
            <person name="Thorat V."/>
            <person name="Kirdat K."/>
            <person name="Tiwarekar B."/>
            <person name="Costa E.D."/>
            <person name="Yadav A."/>
        </authorList>
    </citation>
    <scope>NUCLEOTIDE SEQUENCE [LARGE SCALE GENOMIC DNA]</scope>
    <source>
        <strain evidence="2 3">BA0156</strain>
    </source>
</reference>
<dbReference type="KEGG" id="hcz:G9Q37_18665"/>
<sequence>MFPILMDEPDSMKVPPASWQLLQNAWRPAAPRAERRDVRARREQAREAPAPTPLATLAFGLTGQPPRPH</sequence>
<feature type="compositionally biased region" description="Low complexity" evidence="1">
    <location>
        <begin position="47"/>
        <end position="63"/>
    </location>
</feature>
<evidence type="ECO:0000313" key="3">
    <source>
        <dbReference type="Proteomes" id="UP000503162"/>
    </source>
</evidence>
<keyword evidence="3" id="KW-1185">Reference proteome</keyword>
<feature type="region of interest" description="Disordered" evidence="1">
    <location>
        <begin position="30"/>
        <end position="69"/>
    </location>
</feature>
<dbReference type="EMBL" id="CP049989">
    <property type="protein sequence ID" value="QIM54041.1"/>
    <property type="molecule type" value="Genomic_DNA"/>
</dbReference>
<protein>
    <submittedName>
        <fullName evidence="2">Uncharacterized protein</fullName>
    </submittedName>
</protein>
<accession>A0A6G8ILJ5</accession>
<dbReference type="AlphaFoldDB" id="A0A6G8ILJ5"/>
<evidence type="ECO:0000256" key="1">
    <source>
        <dbReference type="SAM" id="MobiDB-lite"/>
    </source>
</evidence>
<proteinExistence type="predicted"/>
<dbReference type="Proteomes" id="UP000503162">
    <property type="component" value="Chromosome"/>
</dbReference>
<name>A0A6G8ILJ5_9BURK</name>
<organism evidence="2 3">
    <name type="scientific">Hydrogenophaga crocea</name>
    <dbReference type="NCBI Taxonomy" id="2716225"/>
    <lineage>
        <taxon>Bacteria</taxon>
        <taxon>Pseudomonadati</taxon>
        <taxon>Pseudomonadota</taxon>
        <taxon>Betaproteobacteria</taxon>
        <taxon>Burkholderiales</taxon>
        <taxon>Comamonadaceae</taxon>
        <taxon>Hydrogenophaga</taxon>
    </lineage>
</organism>
<gene>
    <name evidence="2" type="ORF">G9Q37_18665</name>
</gene>